<comment type="caution">
    <text evidence="1">The sequence shown here is derived from an EMBL/GenBank/DDBJ whole genome shotgun (WGS) entry which is preliminary data.</text>
</comment>
<dbReference type="Proteomes" id="UP000821846">
    <property type="component" value="Unassembled WGS sequence"/>
</dbReference>
<keyword evidence="2" id="KW-1185">Reference proteome</keyword>
<evidence type="ECO:0000313" key="1">
    <source>
        <dbReference type="EMBL" id="NSG31299.1"/>
    </source>
</evidence>
<dbReference type="EMBL" id="JAAWUZ010000073">
    <property type="protein sequence ID" value="NSG31299.1"/>
    <property type="molecule type" value="Genomic_DNA"/>
</dbReference>
<reference evidence="1 2" key="1">
    <citation type="journal article" date="2020" name="Cell Host Microbe">
        <title>Functional and Genomic Variation between Human-Derived Isolates of Lachnospiraceae Reveals Inter- and Intra-Species Diversity.</title>
        <authorList>
            <person name="Sorbara M.T."/>
            <person name="Littmann E.R."/>
            <person name="Fontana E."/>
            <person name="Moody T.U."/>
            <person name="Kohout C.E."/>
            <person name="Gjonbalaj M."/>
            <person name="Eaton V."/>
            <person name="Seok R."/>
            <person name="Leiner I.M."/>
            <person name="Pamer E.G."/>
        </authorList>
    </citation>
    <scope>NUCLEOTIDE SEQUENCE [LARGE SCALE GENOMIC DNA]</scope>
    <source>
        <strain evidence="1 2">MSK.14.16</strain>
    </source>
</reference>
<proteinExistence type="predicted"/>
<organism evidence="1 2">
    <name type="scientific">Faecalicatena fissicatena</name>
    <dbReference type="NCBI Taxonomy" id="290055"/>
    <lineage>
        <taxon>Bacteria</taxon>
        <taxon>Bacillati</taxon>
        <taxon>Bacillota</taxon>
        <taxon>Clostridia</taxon>
        <taxon>Lachnospirales</taxon>
        <taxon>Lachnospiraceae</taxon>
        <taxon>Faecalicatena</taxon>
    </lineage>
</organism>
<dbReference type="RefSeq" id="WP_022117919.1">
    <property type="nucleotide sequence ID" value="NZ_JAAWUU010000071.1"/>
</dbReference>
<gene>
    <name evidence="1" type="ORF">HFM93_13765</name>
</gene>
<name>A0ABX2H230_9FIRM</name>
<accession>A0ABX2H230</accession>
<evidence type="ECO:0000313" key="2">
    <source>
        <dbReference type="Proteomes" id="UP000821846"/>
    </source>
</evidence>
<protein>
    <submittedName>
        <fullName evidence="1">Uncharacterized protein</fullName>
    </submittedName>
</protein>
<sequence>MRMFPYSPINYSVAEPYDVRCTFDEEHHEWIYVFSMPEKDKAVLEEICKAYNIKAEDLIRQFYLWVIREPEAAAQWLKGENNRKNAQRLFYSGGKEKISKN</sequence>